<evidence type="ECO:0000259" key="2">
    <source>
        <dbReference type="Pfam" id="PF00149"/>
    </source>
</evidence>
<evidence type="ECO:0000256" key="1">
    <source>
        <dbReference type="SAM" id="MobiDB-lite"/>
    </source>
</evidence>
<gene>
    <name evidence="3" type="ORF">ENT08_02340</name>
</gene>
<protein>
    <submittedName>
        <fullName evidence="3">Metallophosphoesterase</fullName>
    </submittedName>
</protein>
<evidence type="ECO:0000313" key="3">
    <source>
        <dbReference type="EMBL" id="HGS04570.1"/>
    </source>
</evidence>
<dbReference type="PANTHER" id="PTHR42850:SF2">
    <property type="entry name" value="BLL5683 PROTEIN"/>
    <property type="match status" value="1"/>
</dbReference>
<dbReference type="InterPro" id="IPR029052">
    <property type="entry name" value="Metallo-depent_PP-like"/>
</dbReference>
<feature type="region of interest" description="Disordered" evidence="1">
    <location>
        <begin position="49"/>
        <end position="91"/>
    </location>
</feature>
<reference evidence="3" key="1">
    <citation type="journal article" date="2020" name="mSystems">
        <title>Genome- and Community-Level Interaction Insights into Carbon Utilization and Element Cycling Functions of Hydrothermarchaeota in Hydrothermal Sediment.</title>
        <authorList>
            <person name="Zhou Z."/>
            <person name="Liu Y."/>
            <person name="Xu W."/>
            <person name="Pan J."/>
            <person name="Luo Z.H."/>
            <person name="Li M."/>
        </authorList>
    </citation>
    <scope>NUCLEOTIDE SEQUENCE [LARGE SCALE GENOMIC DNA]</scope>
    <source>
        <strain evidence="3">SpSt-548</strain>
    </source>
</reference>
<feature type="compositionally biased region" description="Pro residues" evidence="1">
    <location>
        <begin position="74"/>
        <end position="90"/>
    </location>
</feature>
<dbReference type="PANTHER" id="PTHR42850">
    <property type="entry name" value="METALLOPHOSPHOESTERASE"/>
    <property type="match status" value="1"/>
</dbReference>
<comment type="caution">
    <text evidence="3">The sequence shown here is derived from an EMBL/GenBank/DDBJ whole genome shotgun (WGS) entry which is preliminary data.</text>
</comment>
<sequence length="346" mass="38361">MRFRATVSSRLVWVSTCRRSPLTSRTAATWMRLSSKNSTRYPVSMVKWKKTTRNPGNVKDGCRGPGSRLGKSGPHPPPEVGGAPLPPRPPSGLFGLTTDGMRIALISDIHSNVHALEKVLAALRGEGADLILNLGDTVGYNAHPNECLEMVQAEPILSLAGNHDLALLDLERAEHFNIIAYQAIAWSREQVRPEFLEFFRNLPLVHEGEFFLACHGTPTSTDSYISYHFQGKRVFNTLVRGLGLKVCFFGHTHRRALWYRDIRGTVATQPATLGKILLEPGWHYLINPGSVGQPRDGNPHAAYAIFDDKEFSIHFKAVAYDVAAAQHAIRRAGLPEFLAERLEQGI</sequence>
<dbReference type="InterPro" id="IPR004843">
    <property type="entry name" value="Calcineurin-like_PHP"/>
</dbReference>
<proteinExistence type="predicted"/>
<dbReference type="AlphaFoldDB" id="A0A7V4G709"/>
<dbReference type="Pfam" id="PF00149">
    <property type="entry name" value="Metallophos"/>
    <property type="match status" value="1"/>
</dbReference>
<dbReference type="GO" id="GO:0016791">
    <property type="term" value="F:phosphatase activity"/>
    <property type="evidence" value="ECO:0007669"/>
    <property type="project" value="TreeGrafter"/>
</dbReference>
<organism evidence="3">
    <name type="scientific">Desulfobacca acetoxidans</name>
    <dbReference type="NCBI Taxonomy" id="60893"/>
    <lineage>
        <taxon>Bacteria</taxon>
        <taxon>Pseudomonadati</taxon>
        <taxon>Thermodesulfobacteriota</taxon>
        <taxon>Desulfobaccia</taxon>
        <taxon>Desulfobaccales</taxon>
        <taxon>Desulfobaccaceae</taxon>
        <taxon>Desulfobacca</taxon>
    </lineage>
</organism>
<dbReference type="InterPro" id="IPR050126">
    <property type="entry name" value="Ap4A_hydrolase"/>
</dbReference>
<dbReference type="EMBL" id="DSXI01000131">
    <property type="protein sequence ID" value="HGS04570.1"/>
    <property type="molecule type" value="Genomic_DNA"/>
</dbReference>
<name>A0A7V4G709_9BACT</name>
<feature type="domain" description="Calcineurin-like phosphoesterase" evidence="2">
    <location>
        <begin position="101"/>
        <end position="254"/>
    </location>
</feature>
<dbReference type="Gene3D" id="3.60.21.10">
    <property type="match status" value="1"/>
</dbReference>
<accession>A0A7V4G709</accession>
<dbReference type="GO" id="GO:0005737">
    <property type="term" value="C:cytoplasm"/>
    <property type="evidence" value="ECO:0007669"/>
    <property type="project" value="TreeGrafter"/>
</dbReference>
<dbReference type="SUPFAM" id="SSF56300">
    <property type="entry name" value="Metallo-dependent phosphatases"/>
    <property type="match status" value="1"/>
</dbReference>